<dbReference type="Gene3D" id="2.170.270.10">
    <property type="entry name" value="SET domain"/>
    <property type="match status" value="1"/>
</dbReference>
<dbReference type="SUPFAM" id="SSF82199">
    <property type="entry name" value="SET domain"/>
    <property type="match status" value="1"/>
</dbReference>
<evidence type="ECO:0000256" key="1">
    <source>
        <dbReference type="SAM" id="MobiDB-lite"/>
    </source>
</evidence>
<sequence>MEKTPEASVPIRGDATRSTGHPAKRRATTELRDRSAKQRATESVGRRTRQTVTHPVDCSANQRAAPPLQAPTPAAKIRSSSAKPPKALASVASHPHPAAANLVKWVRDKRCIAQFQELVSIRRKPDNEFRFDPDRDTTSQLFQIGKDKTVFGRFLTRLCQYRLAQEVNQAKDGALRDMGGQVRMRYNTMSDSTYHHHSREGQKWVRLCGKFDGLLSFFFVYRTTCISDVEYRGFMNLLSEVGNGQDASEAFHKLLDSDYTRQLCQAGKEFQQSLEGQDVEFGWESGGESLTEQPEKKMLSSLRACQPLTENTYNPTAHPAWPRPEGWPDDWSWPANPTLERATGCDDCRGADCDCISKLPPFGPRIKNYGEKGLGLQAVASAHGKMAYRKRTTIGYLFGEIVPANTYKDERALDLVRTDMGEEVDVCQLDFRHEGSIFRLLNHGCNPSAEFKCKKVSGKWVVAVEAITDILDGAEITVRYWNSRQNKAGCLCNSCRKD</sequence>
<evidence type="ECO:0000313" key="3">
    <source>
        <dbReference type="EMBL" id="KAK4032294.1"/>
    </source>
</evidence>
<keyword evidence="4" id="KW-1185">Reference proteome</keyword>
<dbReference type="Pfam" id="PF00856">
    <property type="entry name" value="SET"/>
    <property type="match status" value="1"/>
</dbReference>
<feature type="domain" description="SET" evidence="2">
    <location>
        <begin position="420"/>
        <end position="480"/>
    </location>
</feature>
<name>A0AAN6SLQ7_9PEZI</name>
<accession>A0AAN6SLQ7</accession>
<feature type="compositionally biased region" description="Basic and acidic residues" evidence="1">
    <location>
        <begin position="27"/>
        <end position="40"/>
    </location>
</feature>
<gene>
    <name evidence="3" type="ORF">C8A01DRAFT_20611</name>
</gene>
<dbReference type="EMBL" id="MU854626">
    <property type="protein sequence ID" value="KAK4032294.1"/>
    <property type="molecule type" value="Genomic_DNA"/>
</dbReference>
<dbReference type="AlphaFoldDB" id="A0AAN6SLQ7"/>
<protein>
    <recommendedName>
        <fullName evidence="2">SET domain-containing protein</fullName>
    </recommendedName>
</protein>
<comment type="caution">
    <text evidence="3">The sequence shown here is derived from an EMBL/GenBank/DDBJ whole genome shotgun (WGS) entry which is preliminary data.</text>
</comment>
<proteinExistence type="predicted"/>
<feature type="region of interest" description="Disordered" evidence="1">
    <location>
        <begin position="1"/>
        <end position="88"/>
    </location>
</feature>
<dbReference type="Proteomes" id="UP001303115">
    <property type="component" value="Unassembled WGS sequence"/>
</dbReference>
<organism evidence="3 4">
    <name type="scientific">Parachaetomium inaequale</name>
    <dbReference type="NCBI Taxonomy" id="2588326"/>
    <lineage>
        <taxon>Eukaryota</taxon>
        <taxon>Fungi</taxon>
        <taxon>Dikarya</taxon>
        <taxon>Ascomycota</taxon>
        <taxon>Pezizomycotina</taxon>
        <taxon>Sordariomycetes</taxon>
        <taxon>Sordariomycetidae</taxon>
        <taxon>Sordariales</taxon>
        <taxon>Chaetomiaceae</taxon>
        <taxon>Parachaetomium</taxon>
    </lineage>
</organism>
<evidence type="ECO:0000259" key="2">
    <source>
        <dbReference type="Pfam" id="PF00856"/>
    </source>
</evidence>
<dbReference type="InterPro" id="IPR046341">
    <property type="entry name" value="SET_dom_sf"/>
</dbReference>
<evidence type="ECO:0000313" key="4">
    <source>
        <dbReference type="Proteomes" id="UP001303115"/>
    </source>
</evidence>
<reference evidence="4" key="1">
    <citation type="journal article" date="2023" name="Mol. Phylogenet. Evol.">
        <title>Genome-scale phylogeny and comparative genomics of the fungal order Sordariales.</title>
        <authorList>
            <person name="Hensen N."/>
            <person name="Bonometti L."/>
            <person name="Westerberg I."/>
            <person name="Brannstrom I.O."/>
            <person name="Guillou S."/>
            <person name="Cros-Aarteil S."/>
            <person name="Calhoun S."/>
            <person name="Haridas S."/>
            <person name="Kuo A."/>
            <person name="Mondo S."/>
            <person name="Pangilinan J."/>
            <person name="Riley R."/>
            <person name="LaButti K."/>
            <person name="Andreopoulos B."/>
            <person name="Lipzen A."/>
            <person name="Chen C."/>
            <person name="Yan M."/>
            <person name="Daum C."/>
            <person name="Ng V."/>
            <person name="Clum A."/>
            <person name="Steindorff A."/>
            <person name="Ohm R.A."/>
            <person name="Martin F."/>
            <person name="Silar P."/>
            <person name="Natvig D.O."/>
            <person name="Lalanne C."/>
            <person name="Gautier V."/>
            <person name="Ament-Velasquez S.L."/>
            <person name="Kruys A."/>
            <person name="Hutchinson M.I."/>
            <person name="Powell A.J."/>
            <person name="Barry K."/>
            <person name="Miller A.N."/>
            <person name="Grigoriev I.V."/>
            <person name="Debuchy R."/>
            <person name="Gladieux P."/>
            <person name="Hiltunen Thoren M."/>
            <person name="Johannesson H."/>
        </authorList>
    </citation>
    <scope>NUCLEOTIDE SEQUENCE [LARGE SCALE GENOMIC DNA]</scope>
    <source>
        <strain evidence="4">CBS 284.82</strain>
    </source>
</reference>
<feature type="compositionally biased region" description="Low complexity" evidence="1">
    <location>
        <begin position="64"/>
        <end position="88"/>
    </location>
</feature>
<dbReference type="InterPro" id="IPR001214">
    <property type="entry name" value="SET_dom"/>
</dbReference>